<feature type="region of interest" description="Disordered" evidence="1">
    <location>
        <begin position="194"/>
        <end position="220"/>
    </location>
</feature>
<feature type="chain" id="PRO_5031403473" evidence="2">
    <location>
        <begin position="22"/>
        <end position="220"/>
    </location>
</feature>
<dbReference type="EMBL" id="HBGY01028458">
    <property type="protein sequence ID" value="CAD9603791.1"/>
    <property type="molecule type" value="Transcribed_RNA"/>
</dbReference>
<evidence type="ECO:0000256" key="1">
    <source>
        <dbReference type="SAM" id="MobiDB-lite"/>
    </source>
</evidence>
<evidence type="ECO:0000313" key="3">
    <source>
        <dbReference type="EMBL" id="CAD9603791.1"/>
    </source>
</evidence>
<dbReference type="InterPro" id="IPR038941">
    <property type="entry name" value="At4g14100-like"/>
</dbReference>
<reference evidence="3" key="1">
    <citation type="submission" date="2021-01" db="EMBL/GenBank/DDBJ databases">
        <authorList>
            <person name="Corre E."/>
            <person name="Pelletier E."/>
            <person name="Niang G."/>
            <person name="Scheremetjew M."/>
            <person name="Finn R."/>
            <person name="Kale V."/>
            <person name="Holt S."/>
            <person name="Cochrane G."/>
            <person name="Meng A."/>
            <person name="Brown T."/>
            <person name="Cohen L."/>
        </authorList>
    </citation>
    <scope>NUCLEOTIDE SEQUENCE</scope>
    <source>
        <strain evidence="3">B650</strain>
    </source>
</reference>
<name>A0A7S2PL77_9STRA</name>
<feature type="signal peptide" evidence="2">
    <location>
        <begin position="1"/>
        <end position="21"/>
    </location>
</feature>
<proteinExistence type="predicted"/>
<gene>
    <name evidence="3" type="ORF">LDAN0321_LOCUS17585</name>
</gene>
<sequence>MRWTISFVSHLICFYIADVTGESNTSCMNRDPPIWPHRLVLVQHLVPHSNSTVSASTTVTFYDWERGANLIQITPDNPNEQVSWDLELDSKKSYYFTPATRECREKSFPVGILRPDWLNGSEPIGESTGWNGRTVCGWTKGPEFINYYEDKHTREPNSWFFFEMKADFNVLYFGTEVEIPHLEWFQPPPYCLGSHSSKRKEQKERTRSSSKMRLNHATIQ</sequence>
<keyword evidence="2" id="KW-0732">Signal</keyword>
<organism evidence="3">
    <name type="scientific">Leptocylindrus danicus</name>
    <dbReference type="NCBI Taxonomy" id="163516"/>
    <lineage>
        <taxon>Eukaryota</taxon>
        <taxon>Sar</taxon>
        <taxon>Stramenopiles</taxon>
        <taxon>Ochrophyta</taxon>
        <taxon>Bacillariophyta</taxon>
        <taxon>Coscinodiscophyceae</taxon>
        <taxon>Chaetocerotophycidae</taxon>
        <taxon>Leptocylindrales</taxon>
        <taxon>Leptocylindraceae</taxon>
        <taxon>Leptocylindrus</taxon>
    </lineage>
</organism>
<protein>
    <submittedName>
        <fullName evidence="3">Uncharacterized protein</fullName>
    </submittedName>
</protein>
<dbReference type="AlphaFoldDB" id="A0A7S2PL77"/>
<evidence type="ECO:0000256" key="2">
    <source>
        <dbReference type="SAM" id="SignalP"/>
    </source>
</evidence>
<dbReference type="PANTHER" id="PTHR33880:SF19">
    <property type="entry name" value="EXPRESSED PROTEIN"/>
    <property type="match status" value="1"/>
</dbReference>
<dbReference type="PANTHER" id="PTHR33880">
    <property type="entry name" value="EXPRESSED PROTEIN"/>
    <property type="match status" value="1"/>
</dbReference>
<accession>A0A7S2PL77</accession>